<evidence type="ECO:0000313" key="1">
    <source>
        <dbReference type="EMBL" id="KAI4326088.1"/>
    </source>
</evidence>
<sequence length="445" mass="49366">MFQRLHEMGYVTPVPPARVNSSARGYNPNAVCLYHSGGIGHDTRNCLALRFKIQSLLDDKVIAFENPTSPPNIQQNPLPEHVNMIASDDAKIELPHLFPATMSDWPLHEEVVCVLHSTQPRNSDRKPAIYTPVTTSNFVYRPSAAVQPFIYKPQVNVSTNPNTSPSRESEKETNIITRSGRVIPATEALKNPEAPKISEVPIEEAKKVVKYIRTSEYDIVEQLRKQQAQISLFDLINSSDKHRDVLQKFLTEVHVPAQIEVNCLDVFMSSLLARDSIIFSDGDLPEPGKVHNMALFITVKCRDMMVPRVLIDGGSGVNIVPVTVLKQLHVDESEYRASNLIVRAFDGAKRKVLGEILLAISVGPATFETNFHVLDAAGSFNMLLGRPWIHAAGAVPSTVHQRVKFVVGDKLITVQGECNVPICNEIDLPYVPEPAEEPKFVMSSS</sequence>
<dbReference type="Proteomes" id="UP001057402">
    <property type="component" value="Chromosome 9"/>
</dbReference>
<organism evidence="1 2">
    <name type="scientific">Melastoma candidum</name>
    <dbReference type="NCBI Taxonomy" id="119954"/>
    <lineage>
        <taxon>Eukaryota</taxon>
        <taxon>Viridiplantae</taxon>
        <taxon>Streptophyta</taxon>
        <taxon>Embryophyta</taxon>
        <taxon>Tracheophyta</taxon>
        <taxon>Spermatophyta</taxon>
        <taxon>Magnoliopsida</taxon>
        <taxon>eudicotyledons</taxon>
        <taxon>Gunneridae</taxon>
        <taxon>Pentapetalae</taxon>
        <taxon>rosids</taxon>
        <taxon>malvids</taxon>
        <taxon>Myrtales</taxon>
        <taxon>Melastomataceae</taxon>
        <taxon>Melastomatoideae</taxon>
        <taxon>Melastomateae</taxon>
        <taxon>Melastoma</taxon>
    </lineage>
</organism>
<gene>
    <name evidence="1" type="ORF">MLD38_031436</name>
</gene>
<keyword evidence="2" id="KW-1185">Reference proteome</keyword>
<name>A0ACB9MQX1_9MYRT</name>
<dbReference type="EMBL" id="CM042888">
    <property type="protein sequence ID" value="KAI4326088.1"/>
    <property type="molecule type" value="Genomic_DNA"/>
</dbReference>
<evidence type="ECO:0000313" key="2">
    <source>
        <dbReference type="Proteomes" id="UP001057402"/>
    </source>
</evidence>
<proteinExistence type="predicted"/>
<accession>A0ACB9MQX1</accession>
<comment type="caution">
    <text evidence="1">The sequence shown here is derived from an EMBL/GenBank/DDBJ whole genome shotgun (WGS) entry which is preliminary data.</text>
</comment>
<protein>
    <submittedName>
        <fullName evidence="1">Uncharacterized protein</fullName>
    </submittedName>
</protein>
<reference evidence="2" key="1">
    <citation type="journal article" date="2023" name="Front. Plant Sci.">
        <title>Chromosomal-level genome assembly of Melastoma candidum provides insights into trichome evolution.</title>
        <authorList>
            <person name="Zhong Y."/>
            <person name="Wu W."/>
            <person name="Sun C."/>
            <person name="Zou P."/>
            <person name="Liu Y."/>
            <person name="Dai S."/>
            <person name="Zhou R."/>
        </authorList>
    </citation>
    <scope>NUCLEOTIDE SEQUENCE [LARGE SCALE GENOMIC DNA]</scope>
</reference>